<dbReference type="PANTHER" id="PTHR11003">
    <property type="entry name" value="POTASSIUM CHANNEL, SUBFAMILY K"/>
    <property type="match status" value="1"/>
</dbReference>
<evidence type="ECO:0000313" key="12">
    <source>
        <dbReference type="Proteomes" id="UP000024404"/>
    </source>
</evidence>
<dbReference type="EMBL" id="CMVM020000391">
    <property type="status" value="NOT_ANNOTATED_CDS"/>
    <property type="molecule type" value="Genomic_DNA"/>
</dbReference>
<dbReference type="GO" id="GO:0005886">
    <property type="term" value="C:plasma membrane"/>
    <property type="evidence" value="ECO:0007669"/>
    <property type="project" value="TreeGrafter"/>
</dbReference>
<evidence type="ECO:0000256" key="4">
    <source>
        <dbReference type="ARBA" id="ARBA00022989"/>
    </source>
</evidence>
<feature type="transmembrane region" description="Helical" evidence="9">
    <location>
        <begin position="30"/>
        <end position="51"/>
    </location>
</feature>
<feature type="domain" description="Potassium channel" evidence="10">
    <location>
        <begin position="109"/>
        <end position="165"/>
    </location>
</feature>
<evidence type="ECO:0000313" key="11">
    <source>
        <dbReference type="EnsemblMetazoa" id="OVOC12036.1"/>
    </source>
</evidence>
<evidence type="ECO:0000256" key="5">
    <source>
        <dbReference type="ARBA" id="ARBA00023065"/>
    </source>
</evidence>
<comment type="subcellular location">
    <subcellularLocation>
        <location evidence="1">Membrane</location>
        <topology evidence="1">Multi-pass membrane protein</topology>
    </subcellularLocation>
</comment>
<keyword evidence="7 8" id="KW-0407">Ion channel</keyword>
<protein>
    <recommendedName>
        <fullName evidence="10">Potassium channel domain-containing protein</fullName>
    </recommendedName>
</protein>
<dbReference type="Pfam" id="PF07885">
    <property type="entry name" value="Ion_trans_2"/>
    <property type="match status" value="2"/>
</dbReference>
<feature type="transmembrane region" description="Helical" evidence="9">
    <location>
        <begin position="141"/>
        <end position="163"/>
    </location>
</feature>
<dbReference type="InterPro" id="IPR005408">
    <property type="entry name" value="2pore_dom_K_chnl_TWIK"/>
</dbReference>
<evidence type="ECO:0000259" key="10">
    <source>
        <dbReference type="Pfam" id="PF07885"/>
    </source>
</evidence>
<keyword evidence="4 9" id="KW-1133">Transmembrane helix</keyword>
<feature type="transmembrane region" description="Helical" evidence="9">
    <location>
        <begin position="191"/>
        <end position="213"/>
    </location>
</feature>
<comment type="similarity">
    <text evidence="8">Belongs to the two pore domain potassium channel (TC 1.A.1.8) family.</text>
</comment>
<dbReference type="GO" id="GO:0015271">
    <property type="term" value="F:outward rectifier potassium channel activity"/>
    <property type="evidence" value="ECO:0007669"/>
    <property type="project" value="TreeGrafter"/>
</dbReference>
<evidence type="ECO:0000256" key="6">
    <source>
        <dbReference type="ARBA" id="ARBA00023136"/>
    </source>
</evidence>
<dbReference type="PRINTS" id="PR01586">
    <property type="entry name" value="TWIKCHANNEL"/>
</dbReference>
<dbReference type="SUPFAM" id="SSF81324">
    <property type="entry name" value="Voltage-gated potassium channels"/>
    <property type="match status" value="2"/>
</dbReference>
<organism evidence="11 12">
    <name type="scientific">Onchocerca volvulus</name>
    <dbReference type="NCBI Taxonomy" id="6282"/>
    <lineage>
        <taxon>Eukaryota</taxon>
        <taxon>Metazoa</taxon>
        <taxon>Ecdysozoa</taxon>
        <taxon>Nematoda</taxon>
        <taxon>Chromadorea</taxon>
        <taxon>Rhabditida</taxon>
        <taxon>Spirurina</taxon>
        <taxon>Spiruromorpha</taxon>
        <taxon>Filarioidea</taxon>
        <taxon>Onchocercidae</taxon>
        <taxon>Onchocerca</taxon>
    </lineage>
</organism>
<dbReference type="Gene3D" id="1.10.287.70">
    <property type="match status" value="1"/>
</dbReference>
<keyword evidence="3 8" id="KW-0812">Transmembrane</keyword>
<evidence type="ECO:0000256" key="8">
    <source>
        <dbReference type="RuleBase" id="RU003857"/>
    </source>
</evidence>
<dbReference type="EnsemblMetazoa" id="OVOC12036.1">
    <property type="protein sequence ID" value="OVOC12036.1"/>
    <property type="gene ID" value="WBGene00248845"/>
</dbReference>
<reference evidence="11" key="2">
    <citation type="submission" date="2022-06" db="UniProtKB">
        <authorList>
            <consortium name="EnsemblMetazoa"/>
        </authorList>
    </citation>
    <scope>IDENTIFICATION</scope>
</reference>
<dbReference type="AlphaFoldDB" id="A0A8R1TLW4"/>
<proteinExistence type="inferred from homology"/>
<dbReference type="PRINTS" id="PR01333">
    <property type="entry name" value="2POREKCHANEL"/>
</dbReference>
<keyword evidence="12" id="KW-1185">Reference proteome</keyword>
<sequence>MGLQMFQLHNKVIDRIEASSWQIRETNIRLAIGLAVLFFYLLIGAIVFVQIESPAEINDIETYKEFRTYWNRLLNEAGFKETQIDQLFTDIRVMALKGIWQEKNITTEPSWTFGQAFFFVGALISTVGYGRVLPRTREGKFFTIIYCLIGIPLTLALLSALMIRLKNPSAWLRCKINARLGHLFRDSQIQIFHLSFVSALLLIFVFIIPSYIFSKIETDWDFLDGFFYCFISLTTIGLGEYVPGDQPDQQFRTFYKIIVTVYLIFGLSCMMLFLATLFDVPQLNLSRFFLTKDNGYINPSYDNNHHETFSITNQNYGIIANNYARHINESPMTAYETDGFYQNE</sequence>
<dbReference type="InterPro" id="IPR003280">
    <property type="entry name" value="2pore_dom_K_chnl"/>
</dbReference>
<evidence type="ECO:0000256" key="7">
    <source>
        <dbReference type="ARBA" id="ARBA00023303"/>
    </source>
</evidence>
<feature type="transmembrane region" description="Helical" evidence="9">
    <location>
        <begin position="110"/>
        <end position="129"/>
    </location>
</feature>
<dbReference type="GO" id="GO:0030322">
    <property type="term" value="P:stabilization of membrane potential"/>
    <property type="evidence" value="ECO:0007669"/>
    <property type="project" value="TreeGrafter"/>
</dbReference>
<feature type="domain" description="Potassium channel" evidence="10">
    <location>
        <begin position="203"/>
        <end position="280"/>
    </location>
</feature>
<feature type="transmembrane region" description="Helical" evidence="9">
    <location>
        <begin position="225"/>
        <end position="242"/>
    </location>
</feature>
<keyword evidence="2 8" id="KW-0813">Transport</keyword>
<evidence type="ECO:0000256" key="3">
    <source>
        <dbReference type="ARBA" id="ARBA00022692"/>
    </source>
</evidence>
<evidence type="ECO:0000256" key="2">
    <source>
        <dbReference type="ARBA" id="ARBA00022448"/>
    </source>
</evidence>
<keyword evidence="5 8" id="KW-0406">Ion transport</keyword>
<evidence type="ECO:0000256" key="1">
    <source>
        <dbReference type="ARBA" id="ARBA00004141"/>
    </source>
</evidence>
<accession>A0A8R1TLW4</accession>
<keyword evidence="6 9" id="KW-0472">Membrane</keyword>
<name>A0A8R1TLW4_ONCVO</name>
<dbReference type="Proteomes" id="UP000024404">
    <property type="component" value="Unassembled WGS sequence"/>
</dbReference>
<evidence type="ECO:0000256" key="9">
    <source>
        <dbReference type="SAM" id="Phobius"/>
    </source>
</evidence>
<dbReference type="InterPro" id="IPR013099">
    <property type="entry name" value="K_chnl_dom"/>
</dbReference>
<reference evidence="12" key="1">
    <citation type="submission" date="2013-10" db="EMBL/GenBank/DDBJ databases">
        <title>Genome sequencing of Onchocerca volvulus.</title>
        <authorList>
            <person name="Cotton J."/>
            <person name="Tsai J."/>
            <person name="Stanley E."/>
            <person name="Tracey A."/>
            <person name="Holroyd N."/>
            <person name="Lustigman S."/>
            <person name="Berriman M."/>
        </authorList>
    </citation>
    <scope>NUCLEOTIDE SEQUENCE</scope>
</reference>
<dbReference type="PANTHER" id="PTHR11003:SF249">
    <property type="entry name" value="TWO PORE POTASSIUM CHANNEL PROTEIN SUP-9"/>
    <property type="match status" value="1"/>
</dbReference>
<dbReference type="GO" id="GO:0022841">
    <property type="term" value="F:potassium ion leak channel activity"/>
    <property type="evidence" value="ECO:0007669"/>
    <property type="project" value="TreeGrafter"/>
</dbReference>
<feature type="transmembrane region" description="Helical" evidence="9">
    <location>
        <begin position="254"/>
        <end position="278"/>
    </location>
</feature>